<dbReference type="Proteomes" id="UP000054279">
    <property type="component" value="Unassembled WGS sequence"/>
</dbReference>
<feature type="region of interest" description="Disordered" evidence="1">
    <location>
        <begin position="171"/>
        <end position="197"/>
    </location>
</feature>
<evidence type="ECO:0000256" key="1">
    <source>
        <dbReference type="SAM" id="MobiDB-lite"/>
    </source>
</evidence>
<feature type="compositionally biased region" description="Polar residues" evidence="1">
    <location>
        <begin position="184"/>
        <end position="197"/>
    </location>
</feature>
<name>A0A0C9VA37_SPHS4</name>
<organism evidence="2 3">
    <name type="scientific">Sphaerobolus stellatus (strain SS14)</name>
    <dbReference type="NCBI Taxonomy" id="990650"/>
    <lineage>
        <taxon>Eukaryota</taxon>
        <taxon>Fungi</taxon>
        <taxon>Dikarya</taxon>
        <taxon>Basidiomycota</taxon>
        <taxon>Agaricomycotina</taxon>
        <taxon>Agaricomycetes</taxon>
        <taxon>Phallomycetidae</taxon>
        <taxon>Geastrales</taxon>
        <taxon>Sphaerobolaceae</taxon>
        <taxon>Sphaerobolus</taxon>
    </lineage>
</organism>
<dbReference type="HOGENOM" id="CLU_539883_0_0_1"/>
<evidence type="ECO:0000313" key="3">
    <source>
        <dbReference type="Proteomes" id="UP000054279"/>
    </source>
</evidence>
<proteinExistence type="predicted"/>
<feature type="region of interest" description="Disordered" evidence="1">
    <location>
        <begin position="212"/>
        <end position="259"/>
    </location>
</feature>
<dbReference type="AlphaFoldDB" id="A0A0C9VA37"/>
<dbReference type="EMBL" id="KN837120">
    <property type="protein sequence ID" value="KIJ43829.1"/>
    <property type="molecule type" value="Genomic_DNA"/>
</dbReference>
<accession>A0A0C9VA37</accession>
<feature type="region of interest" description="Disordered" evidence="1">
    <location>
        <begin position="63"/>
        <end position="91"/>
    </location>
</feature>
<evidence type="ECO:0000313" key="2">
    <source>
        <dbReference type="EMBL" id="KIJ43829.1"/>
    </source>
</evidence>
<protein>
    <submittedName>
        <fullName evidence="2">Uncharacterized protein</fullName>
    </submittedName>
</protein>
<gene>
    <name evidence="2" type="ORF">M422DRAFT_252740</name>
</gene>
<keyword evidence="3" id="KW-1185">Reference proteome</keyword>
<sequence length="505" mass="56964">MPNAKKIFNAVSKETAYTDWKPIKYSSIPCASYPSKVKIEGYEVTKFENDVFRVQRISSNNKDDDVRVRNHPHSNLTASFSERTRSSKPLPLLPLDSNDLLSEPLPSLPFDSSFNHHPLRPDYLLVSPFDPNYTIPLSISLNAVEDGTHEANIGFSTSIAQTTLTRTQRIPKHMRRQRQHNDEITSSEPIAHRSSSSTYYAMTESETIASSWSSCNSIKPSNRTSSSRRRPSGPRPMPCRSIPSIDRQGFQRGTSWSSSIDSYQGAQTLVCPMDFRYKAKAQVVKILAGLRRPFSKSTKPRVMLHGNDPASHSFRYPIAGSSVESCSLKNGTWNFLESDALIDFNVQSAGDPPSPWFDEGTTSVCLSTPIHSRRYYRRNYPSRSQVALTSSELSRTHPVSYVTNYNHGATTINTYRTHKPSTLIGRFNPIRLRNIRMPLQDKLLSLTPTSQNVGTSPTRTPLNIPGIRVFSPESKLIWSSEPKIESRARRIIERPDIIKCRSKNK</sequence>
<reference evidence="2 3" key="1">
    <citation type="submission" date="2014-06" db="EMBL/GenBank/DDBJ databases">
        <title>Evolutionary Origins and Diversification of the Mycorrhizal Mutualists.</title>
        <authorList>
            <consortium name="DOE Joint Genome Institute"/>
            <consortium name="Mycorrhizal Genomics Consortium"/>
            <person name="Kohler A."/>
            <person name="Kuo A."/>
            <person name="Nagy L.G."/>
            <person name="Floudas D."/>
            <person name="Copeland A."/>
            <person name="Barry K.W."/>
            <person name="Cichocki N."/>
            <person name="Veneault-Fourrey C."/>
            <person name="LaButti K."/>
            <person name="Lindquist E.A."/>
            <person name="Lipzen A."/>
            <person name="Lundell T."/>
            <person name="Morin E."/>
            <person name="Murat C."/>
            <person name="Riley R."/>
            <person name="Ohm R."/>
            <person name="Sun H."/>
            <person name="Tunlid A."/>
            <person name="Henrissat B."/>
            <person name="Grigoriev I.V."/>
            <person name="Hibbett D.S."/>
            <person name="Martin F."/>
        </authorList>
    </citation>
    <scope>NUCLEOTIDE SEQUENCE [LARGE SCALE GENOMIC DNA]</scope>
    <source>
        <strain evidence="2 3">SS14</strain>
    </source>
</reference>